<evidence type="ECO:0000313" key="2">
    <source>
        <dbReference type="Proteomes" id="UP001620626"/>
    </source>
</evidence>
<accession>A0ABD2LIV3</accession>
<keyword evidence="2" id="KW-1185">Reference proteome</keyword>
<dbReference type="Proteomes" id="UP001620626">
    <property type="component" value="Unassembled WGS sequence"/>
</dbReference>
<comment type="caution">
    <text evidence="1">The sequence shown here is derived from an EMBL/GenBank/DDBJ whole genome shotgun (WGS) entry which is preliminary data.</text>
</comment>
<organism evidence="1 2">
    <name type="scientific">Heterodera trifolii</name>
    <dbReference type="NCBI Taxonomy" id="157864"/>
    <lineage>
        <taxon>Eukaryota</taxon>
        <taxon>Metazoa</taxon>
        <taxon>Ecdysozoa</taxon>
        <taxon>Nematoda</taxon>
        <taxon>Chromadorea</taxon>
        <taxon>Rhabditida</taxon>
        <taxon>Tylenchina</taxon>
        <taxon>Tylenchomorpha</taxon>
        <taxon>Tylenchoidea</taxon>
        <taxon>Heteroderidae</taxon>
        <taxon>Heteroderinae</taxon>
        <taxon>Heterodera</taxon>
    </lineage>
</organism>
<proteinExistence type="predicted"/>
<name>A0ABD2LIV3_9BILA</name>
<sequence length="1313" mass="146328">MQFQALPLHPTFKFQAICSSRHSIPGHSLASNIQIPAHICISNIQIPGHSLASNIQIPGPMSTANIPNSTAILRIQHSNSRPFPCIQHLNSRPFPCIPKFKFQAICASNIQFQAIPLQQHSKSSAICSSNISIPGPSLASTIQISGQFAQSTFKFQASSLASNIQKPRPFAHQIHSNLQASLRIQPFQICQAISSSYNIQIPGQLAYPNIQFQANVPCIQNSNSRPFAHSNIQFYRDHFPCIQHANFPGPFAHPTFNSRAIPVHPNIQILQDHLRIKTFKFQASFACIQHSNFQAISSLQHTKSRPHFVPLHSTFKFRQLAHPTFRIPGHLLIQTFNSRPFPCIQHSNSRPSVAHIKHSNFRPFWRISRLCIQHSNLQAYSLTVSIQIFMACPFDIQHSNFRPCCASNIQISGQCASNIQIPGHSLESNIQIPGQLTHQTCKFRGHLLIHTVNCQAIPSASNIQIPGQLHIQHSNSRPHSLASLNIQIPGQLHIQHFIKHSICAICAHPTFKFQAIPGIHNSNCQAIPLHSRDIQSSRAICASNIQFQRPFLCCIQHGNSRPCCSTNIQIPGHSLASNIQRFQAIPLCIQHSNFQAKLSHPTLCKISGHLLMQPFKCHLRIQHSNFQAIPLRIQPSISKAICARSNIKFQASLHIQHSNFQAIVCTLSHSCIQKCSAPFPADIDNIQITGTVAHTNIQISGTFESHPTFNSRPFPCHPTFIIAICASNIQFQAIPLHPTFKFQAHLLIQHSNSRPFPCIQHSNSRPFALSNIQFQAIPLHPTFKFQAICASNIQIFRPLRIQHSNFRPFLSYNIPNVQAIPIASNIQIPGHSLASNIQMPGQFAHIQHSIPGHSLASPNIQNSKAICTSNIQISGHFLAYNIQNSRPFAHSKTFNSRPCPLAIPNIQIPGHLLIQHSIPGHSLASNIQITQANLHIPTFKFQDHSLPSNIQIPGNCTSNIQIPGHLLIQHSIPRPFAHQTFKFQALGASNIQNSRAIHLASNIHKFPGHLRTHNIQISQAIPLHPTFHNSRPFAHPTFNPVPGHSLASNIQIPGHLRIQHSNHQAPFPCIQYIQIPGHCASKHSPNHRPFAASNMQIFRPFPLMTTYKLPGHLISNIQCPGHSLASNIQIPGHLAHPNIQFQAIPLHPTIQIPGHAISLCIQHTNSSACLFPCIQHSNSGHLRIQHSNFQAINLLIQTIQFQAIPLQPTFKFQARLAHSNIQISGHWQTFQTFNSRPVCVYVQTFKFAICAYNIQIPGHLRIQHSNSKAIFAHQTFNSQAPIPLDIQHFTNPGQFAHIQTLSIPGHSLAAQHS</sequence>
<evidence type="ECO:0000313" key="1">
    <source>
        <dbReference type="EMBL" id="KAL3115161.1"/>
    </source>
</evidence>
<protein>
    <submittedName>
        <fullName evidence="1">Uncharacterized protein</fullName>
    </submittedName>
</protein>
<gene>
    <name evidence="1" type="ORF">niasHT_016254</name>
</gene>
<dbReference type="EMBL" id="JBICBT010000395">
    <property type="protein sequence ID" value="KAL3115161.1"/>
    <property type="molecule type" value="Genomic_DNA"/>
</dbReference>
<reference evidence="1 2" key="1">
    <citation type="submission" date="2024-10" db="EMBL/GenBank/DDBJ databases">
        <authorList>
            <person name="Kim D."/>
        </authorList>
    </citation>
    <scope>NUCLEOTIDE SEQUENCE [LARGE SCALE GENOMIC DNA]</scope>
    <source>
        <strain evidence="1">BH-2024</strain>
    </source>
</reference>